<proteinExistence type="predicted"/>
<dbReference type="Proteomes" id="UP000028547">
    <property type="component" value="Unassembled WGS sequence"/>
</dbReference>
<evidence type="ECO:0000313" key="2">
    <source>
        <dbReference type="Proteomes" id="UP000028547"/>
    </source>
</evidence>
<sequence length="428" mass="49041">MSSHALTVVTPIQPDKVKDLDTLLSEIGEDISNRTGRHISFARLTTVHFLRWVILPGDNDGGRHYRPQLAFESNYDGPLDAHLEELIRVGGPVLARIYGYCAGCPSDVAGSVASFKRFLKRYQLRSAAFYRGYPNHSVQDVMENTRARRAIQDFLDDPERRATLRDMQPERLCQEIQKYLATVPGLKLERDPEPRPSRLDRFVERLMDSRPVQLAVGIPVVLLLLPVLVPTALVLRWKESRDEVEPKTKDLVDPRVEGQEDYKVQNQLTHLVEVHPGLFRQLTLRTVLGGINFLARHYYNRGNLGGIPSIHFARWVLIDKGRRLLFFSNYDGSWERYLGDFIDQAAVGLTGVWSNTRGYPKTRLLFGQGATNEEDFKQWTRDHQLYTQVWYSAHPDESVRNILQNVAVCAQLKSQLKSQEAAQWLLKL</sequence>
<evidence type="ECO:0008006" key="3">
    <source>
        <dbReference type="Google" id="ProtNLM"/>
    </source>
</evidence>
<accession>A0A084SGL5</accession>
<dbReference type="RefSeq" id="WP_043411949.1">
    <property type="nucleotide sequence ID" value="NZ_JPMI01000367.1"/>
</dbReference>
<reference evidence="1 2" key="1">
    <citation type="submission" date="2014-07" db="EMBL/GenBank/DDBJ databases">
        <title>Draft Genome Sequence of Gephyronic Acid Producer, Cystobacter violaceus Strain Cb vi76.</title>
        <authorList>
            <person name="Stevens D.C."/>
            <person name="Young J."/>
            <person name="Carmichael R."/>
            <person name="Tan J."/>
            <person name="Taylor R.E."/>
        </authorList>
    </citation>
    <scope>NUCLEOTIDE SEQUENCE [LARGE SCALE GENOMIC DNA]</scope>
    <source>
        <strain evidence="1 2">Cb vi76</strain>
    </source>
</reference>
<name>A0A084SGL5_9BACT</name>
<evidence type="ECO:0000313" key="1">
    <source>
        <dbReference type="EMBL" id="KFA87600.1"/>
    </source>
</evidence>
<dbReference type="AlphaFoldDB" id="A0A084SGL5"/>
<protein>
    <recommendedName>
        <fullName evidence="3">Peroxidase</fullName>
    </recommendedName>
</protein>
<gene>
    <name evidence="1" type="ORF">Q664_47195</name>
</gene>
<comment type="caution">
    <text evidence="1">The sequence shown here is derived from an EMBL/GenBank/DDBJ whole genome shotgun (WGS) entry which is preliminary data.</text>
</comment>
<dbReference type="EMBL" id="JPMI01000367">
    <property type="protein sequence ID" value="KFA87600.1"/>
    <property type="molecule type" value="Genomic_DNA"/>
</dbReference>
<organism evidence="1 2">
    <name type="scientific">Archangium violaceum Cb vi76</name>
    <dbReference type="NCBI Taxonomy" id="1406225"/>
    <lineage>
        <taxon>Bacteria</taxon>
        <taxon>Pseudomonadati</taxon>
        <taxon>Myxococcota</taxon>
        <taxon>Myxococcia</taxon>
        <taxon>Myxococcales</taxon>
        <taxon>Cystobacterineae</taxon>
        <taxon>Archangiaceae</taxon>
        <taxon>Archangium</taxon>
    </lineage>
</organism>